<keyword evidence="2" id="KW-1185">Reference proteome</keyword>
<dbReference type="AlphaFoldDB" id="A0A7J0GUL9"/>
<sequence>MEALSPKIVPGLAEVPSLGATAGTAPLLAAAFDVALDLARAFARRPFLIVLGQWHGTFSSWPRMPACPSWRMRCQMSHPGGHFSPITTPFTAEGGSHGSNQASKLELELPGSQLRKEVGFLPQGLTAIYGREGEGDHLENGETHSRLRKLELPRLPVSPSTSESKILSSFCCLVVDRMGGRGELVSLPQYYYYAYETSPLIGNELGKANVVEIQDPPNDEMDWKTKTDMKSGLIKGHLAWASRRYGLVHLKKPDMNTRWKRA</sequence>
<organism evidence="1 2">
    <name type="scientific">Actinidia rufa</name>
    <dbReference type="NCBI Taxonomy" id="165716"/>
    <lineage>
        <taxon>Eukaryota</taxon>
        <taxon>Viridiplantae</taxon>
        <taxon>Streptophyta</taxon>
        <taxon>Embryophyta</taxon>
        <taxon>Tracheophyta</taxon>
        <taxon>Spermatophyta</taxon>
        <taxon>Magnoliopsida</taxon>
        <taxon>eudicotyledons</taxon>
        <taxon>Gunneridae</taxon>
        <taxon>Pentapetalae</taxon>
        <taxon>asterids</taxon>
        <taxon>Ericales</taxon>
        <taxon>Actinidiaceae</taxon>
        <taxon>Actinidia</taxon>
    </lineage>
</organism>
<protein>
    <submittedName>
        <fullName evidence="1">Uncharacterized protein</fullName>
    </submittedName>
</protein>
<dbReference type="EMBL" id="BJWL01000024">
    <property type="protein sequence ID" value="GFZ14529.1"/>
    <property type="molecule type" value="Genomic_DNA"/>
</dbReference>
<proteinExistence type="predicted"/>
<dbReference type="Proteomes" id="UP000585474">
    <property type="component" value="Unassembled WGS sequence"/>
</dbReference>
<evidence type="ECO:0000313" key="2">
    <source>
        <dbReference type="Proteomes" id="UP000585474"/>
    </source>
</evidence>
<reference evidence="1 2" key="1">
    <citation type="submission" date="2019-07" db="EMBL/GenBank/DDBJ databases">
        <title>De Novo Assembly of kiwifruit Actinidia rufa.</title>
        <authorList>
            <person name="Sugita-Konishi S."/>
            <person name="Sato K."/>
            <person name="Mori E."/>
            <person name="Abe Y."/>
            <person name="Kisaki G."/>
            <person name="Hamano K."/>
            <person name="Suezawa K."/>
            <person name="Otani M."/>
            <person name="Fukuda T."/>
            <person name="Manabe T."/>
            <person name="Gomi K."/>
            <person name="Tabuchi M."/>
            <person name="Akimitsu K."/>
            <person name="Kataoka I."/>
        </authorList>
    </citation>
    <scope>NUCLEOTIDE SEQUENCE [LARGE SCALE GENOMIC DNA]</scope>
    <source>
        <strain evidence="2">cv. Fuchu</strain>
    </source>
</reference>
<comment type="caution">
    <text evidence="1">The sequence shown here is derived from an EMBL/GenBank/DDBJ whole genome shotgun (WGS) entry which is preliminary data.</text>
</comment>
<accession>A0A7J0GUL9</accession>
<evidence type="ECO:0000313" key="1">
    <source>
        <dbReference type="EMBL" id="GFZ14529.1"/>
    </source>
</evidence>
<name>A0A7J0GUL9_9ERIC</name>
<gene>
    <name evidence="1" type="ORF">Acr_24g0007190</name>
</gene>